<proteinExistence type="inferred from homology"/>
<reference evidence="7 8" key="1">
    <citation type="submission" date="2020-09" db="EMBL/GenBank/DDBJ databases">
        <title>Methylomonas albis sp. nov. and Methylomonas fluvii sp. nov.: Two cold-adapted methanotrophs from the River Elbe and an amended description of Methylovulum psychrotolerans strain Eb1.</title>
        <authorList>
            <person name="Bussmann I.K."/>
            <person name="Klings K.-W."/>
            <person name="Warnstedt J."/>
            <person name="Hoppert M."/>
            <person name="Saborowski A."/>
            <person name="Horn F."/>
            <person name="Liebner S."/>
        </authorList>
    </citation>
    <scope>NUCLEOTIDE SEQUENCE [LARGE SCALE GENOMIC DNA]</scope>
    <source>
        <strain evidence="7 8">EbA</strain>
    </source>
</reference>
<evidence type="ECO:0000313" key="7">
    <source>
        <dbReference type="EMBL" id="MBD9355831.1"/>
    </source>
</evidence>
<dbReference type="Proteomes" id="UP000652176">
    <property type="component" value="Unassembled WGS sequence"/>
</dbReference>
<dbReference type="InterPro" id="IPR007627">
    <property type="entry name" value="RNA_pol_sigma70_r2"/>
</dbReference>
<dbReference type="Pfam" id="PF04542">
    <property type="entry name" value="Sigma70_r2"/>
    <property type="match status" value="1"/>
</dbReference>
<evidence type="ECO:0000259" key="6">
    <source>
        <dbReference type="Pfam" id="PF08281"/>
    </source>
</evidence>
<dbReference type="SUPFAM" id="SSF88946">
    <property type="entry name" value="Sigma2 domain of RNA polymerase sigma factors"/>
    <property type="match status" value="1"/>
</dbReference>
<dbReference type="Gene3D" id="1.10.1740.10">
    <property type="match status" value="1"/>
</dbReference>
<evidence type="ECO:0000256" key="2">
    <source>
        <dbReference type="ARBA" id="ARBA00023015"/>
    </source>
</evidence>
<keyword evidence="4" id="KW-0804">Transcription</keyword>
<gene>
    <name evidence="7" type="ORF">IE877_08030</name>
</gene>
<dbReference type="InterPro" id="IPR013249">
    <property type="entry name" value="RNA_pol_sigma70_r4_t2"/>
</dbReference>
<evidence type="ECO:0000256" key="1">
    <source>
        <dbReference type="ARBA" id="ARBA00010641"/>
    </source>
</evidence>
<keyword evidence="3" id="KW-0731">Sigma factor</keyword>
<dbReference type="InterPro" id="IPR014284">
    <property type="entry name" value="RNA_pol_sigma-70_dom"/>
</dbReference>
<evidence type="ECO:0000259" key="5">
    <source>
        <dbReference type="Pfam" id="PF04542"/>
    </source>
</evidence>
<dbReference type="EMBL" id="JACXSS010000001">
    <property type="protein sequence ID" value="MBD9355831.1"/>
    <property type="molecule type" value="Genomic_DNA"/>
</dbReference>
<dbReference type="Pfam" id="PF08281">
    <property type="entry name" value="Sigma70_r4_2"/>
    <property type="match status" value="1"/>
</dbReference>
<evidence type="ECO:0000313" key="8">
    <source>
        <dbReference type="Proteomes" id="UP000652176"/>
    </source>
</evidence>
<organism evidence="7 8">
    <name type="scientific">Methylomonas albis</name>
    <dbReference type="NCBI Taxonomy" id="1854563"/>
    <lineage>
        <taxon>Bacteria</taxon>
        <taxon>Pseudomonadati</taxon>
        <taxon>Pseudomonadota</taxon>
        <taxon>Gammaproteobacteria</taxon>
        <taxon>Methylococcales</taxon>
        <taxon>Methylococcaceae</taxon>
        <taxon>Methylomonas</taxon>
    </lineage>
</organism>
<dbReference type="NCBIfam" id="TIGR02937">
    <property type="entry name" value="sigma70-ECF"/>
    <property type="match status" value="1"/>
</dbReference>
<comment type="caution">
    <text evidence="7">The sequence shown here is derived from an EMBL/GenBank/DDBJ whole genome shotgun (WGS) entry which is preliminary data.</text>
</comment>
<evidence type="ECO:0000256" key="4">
    <source>
        <dbReference type="ARBA" id="ARBA00023163"/>
    </source>
</evidence>
<dbReference type="Gene3D" id="1.10.10.10">
    <property type="entry name" value="Winged helix-like DNA-binding domain superfamily/Winged helix DNA-binding domain"/>
    <property type="match status" value="1"/>
</dbReference>
<keyword evidence="8" id="KW-1185">Reference proteome</keyword>
<comment type="similarity">
    <text evidence="1">Belongs to the sigma-70 factor family. ECF subfamily.</text>
</comment>
<evidence type="ECO:0000256" key="3">
    <source>
        <dbReference type="ARBA" id="ARBA00023082"/>
    </source>
</evidence>
<accession>A0ABR9CY62</accession>
<name>A0ABR9CY62_9GAMM</name>
<protein>
    <submittedName>
        <fullName evidence="7">RNA polymerase sigma factor</fullName>
    </submittedName>
</protein>
<keyword evidence="2" id="KW-0805">Transcription regulation</keyword>
<dbReference type="RefSeq" id="WP_192374169.1">
    <property type="nucleotide sequence ID" value="NZ_CAJHIV010000001.1"/>
</dbReference>
<dbReference type="SUPFAM" id="SSF88659">
    <property type="entry name" value="Sigma3 and sigma4 domains of RNA polymerase sigma factors"/>
    <property type="match status" value="1"/>
</dbReference>
<dbReference type="InterPro" id="IPR013324">
    <property type="entry name" value="RNA_pol_sigma_r3/r4-like"/>
</dbReference>
<feature type="domain" description="RNA polymerase sigma factor 70 region 4 type 2" evidence="6">
    <location>
        <begin position="130"/>
        <end position="182"/>
    </location>
</feature>
<dbReference type="PANTHER" id="PTHR43133:SF63">
    <property type="entry name" value="RNA POLYMERASE SIGMA FACTOR FECI-RELATED"/>
    <property type="match status" value="1"/>
</dbReference>
<dbReference type="PANTHER" id="PTHR43133">
    <property type="entry name" value="RNA POLYMERASE ECF-TYPE SIGMA FACTO"/>
    <property type="match status" value="1"/>
</dbReference>
<feature type="domain" description="RNA polymerase sigma-70 region 2" evidence="5">
    <location>
        <begin position="31"/>
        <end position="97"/>
    </location>
</feature>
<sequence length="191" mass="21776">MSSITTCPGIPDLAENRDNAPAVDTVQVEQLYSVYSHELKAFLQANTRSDELVEVMMQDIYLKLIGIPDLSVIQNPSAYLNRLANNLLIDHCRQQQRHRNCIIEQAADDIDYADLSPSPIEQIHYHQLLQAYQLALLELPAPVQQVVRLFHIDGLSQRDIARKLGKSVSWVEKSITKALVHCRPRLDDFDY</sequence>
<dbReference type="InterPro" id="IPR013325">
    <property type="entry name" value="RNA_pol_sigma_r2"/>
</dbReference>
<dbReference type="InterPro" id="IPR036388">
    <property type="entry name" value="WH-like_DNA-bd_sf"/>
</dbReference>
<dbReference type="InterPro" id="IPR039425">
    <property type="entry name" value="RNA_pol_sigma-70-like"/>
</dbReference>